<feature type="transmembrane region" description="Helical" evidence="1">
    <location>
        <begin position="123"/>
        <end position="147"/>
    </location>
</feature>
<sequence length="161" mass="17494">MAEETAPGHPLPPTYLEVTCKSSGKTRRFASGIDAGSAVSLINRKLKPMSARALHIEAVKVGEEPIAFGPNVVLVNYGDGWKLQTFTEADEVMIEHNFEPMPMPTPASGGLHPTRKVSKPISFLYFVKIAFAFILIFVLGAILTLALENLPTLILFVKSSI</sequence>
<keyword evidence="1" id="KW-1133">Transmembrane helix</keyword>
<dbReference type="EMBL" id="JAWXYG010000002">
    <property type="protein sequence ID" value="KAK4282090.1"/>
    <property type="molecule type" value="Genomic_DNA"/>
</dbReference>
<keyword evidence="1" id="KW-0472">Membrane</keyword>
<comment type="caution">
    <text evidence="2">The sequence shown here is derived from an EMBL/GenBank/DDBJ whole genome shotgun (WGS) entry which is preliminary data.</text>
</comment>
<evidence type="ECO:0000313" key="3">
    <source>
        <dbReference type="Proteomes" id="UP001293593"/>
    </source>
</evidence>
<dbReference type="PANTHER" id="PTHR36396">
    <property type="entry name" value="MALTASE-GLUCOAMYLASE, INTESTINAL PROTEIN"/>
    <property type="match status" value="1"/>
</dbReference>
<evidence type="ECO:0000256" key="1">
    <source>
        <dbReference type="SAM" id="Phobius"/>
    </source>
</evidence>
<keyword evidence="1" id="KW-0812">Transmembrane</keyword>
<dbReference type="Proteomes" id="UP001293593">
    <property type="component" value="Unassembled WGS sequence"/>
</dbReference>
<protein>
    <submittedName>
        <fullName evidence="2">Uncharacterized protein</fullName>
    </submittedName>
</protein>
<accession>A0AAE1N2M8</accession>
<dbReference type="PANTHER" id="PTHR36396:SF1">
    <property type="entry name" value="MALTASE-GLUCOAMYLASE, INTESTINAL PROTEIN"/>
    <property type="match status" value="1"/>
</dbReference>
<organism evidence="2 3">
    <name type="scientific">Acacia crassicarpa</name>
    <name type="common">northern wattle</name>
    <dbReference type="NCBI Taxonomy" id="499986"/>
    <lineage>
        <taxon>Eukaryota</taxon>
        <taxon>Viridiplantae</taxon>
        <taxon>Streptophyta</taxon>
        <taxon>Embryophyta</taxon>
        <taxon>Tracheophyta</taxon>
        <taxon>Spermatophyta</taxon>
        <taxon>Magnoliopsida</taxon>
        <taxon>eudicotyledons</taxon>
        <taxon>Gunneridae</taxon>
        <taxon>Pentapetalae</taxon>
        <taxon>rosids</taxon>
        <taxon>fabids</taxon>
        <taxon>Fabales</taxon>
        <taxon>Fabaceae</taxon>
        <taxon>Caesalpinioideae</taxon>
        <taxon>mimosoid clade</taxon>
        <taxon>Acacieae</taxon>
        <taxon>Acacia</taxon>
    </lineage>
</organism>
<proteinExistence type="predicted"/>
<evidence type="ECO:0000313" key="2">
    <source>
        <dbReference type="EMBL" id="KAK4282090.1"/>
    </source>
</evidence>
<keyword evidence="3" id="KW-1185">Reference proteome</keyword>
<dbReference type="AlphaFoldDB" id="A0AAE1N2M8"/>
<gene>
    <name evidence="2" type="ORF">QN277_013508</name>
</gene>
<reference evidence="2" key="1">
    <citation type="submission" date="2023-10" db="EMBL/GenBank/DDBJ databases">
        <title>Chromosome-level genome of the transformable northern wattle, Acacia crassicarpa.</title>
        <authorList>
            <person name="Massaro I."/>
            <person name="Sinha N.R."/>
            <person name="Poethig S."/>
            <person name="Leichty A.R."/>
        </authorList>
    </citation>
    <scope>NUCLEOTIDE SEQUENCE</scope>
    <source>
        <strain evidence="2">Acra3RX</strain>
        <tissue evidence="2">Leaf</tissue>
    </source>
</reference>
<name>A0AAE1N2M8_9FABA</name>